<keyword evidence="1" id="KW-1185">Reference proteome</keyword>
<evidence type="ECO:0000313" key="1">
    <source>
        <dbReference type="Proteomes" id="UP000504608"/>
    </source>
</evidence>
<proteinExistence type="predicted"/>
<reference evidence="2" key="1">
    <citation type="submission" date="2025-08" db="UniProtKB">
        <authorList>
            <consortium name="RefSeq"/>
        </authorList>
    </citation>
    <scope>IDENTIFICATION</scope>
    <source>
        <tissue evidence="2">Young leaves</tissue>
    </source>
</reference>
<dbReference type="AlphaFoldDB" id="A0A6J1JEU4"/>
<name>A0A6J1JEU4_CUCMA</name>
<accession>A0A6J1JEU4</accession>
<gene>
    <name evidence="2" type="primary">LOC111484387</name>
</gene>
<sequence>MAVPQTLYPSFFLLLNRDEDAVEAHEAAGMVGMWRYFGRMKWDGRRDVGGLLEKWRSCIHHKLRFLKGLIYLFWSLKSANLCILKSYETWRAAASRP</sequence>
<dbReference type="RefSeq" id="XP_022986720.1">
    <property type="nucleotide sequence ID" value="XM_023130952.1"/>
</dbReference>
<organism evidence="1 2">
    <name type="scientific">Cucurbita maxima</name>
    <name type="common">Pumpkin</name>
    <name type="synonym">Winter squash</name>
    <dbReference type="NCBI Taxonomy" id="3661"/>
    <lineage>
        <taxon>Eukaryota</taxon>
        <taxon>Viridiplantae</taxon>
        <taxon>Streptophyta</taxon>
        <taxon>Embryophyta</taxon>
        <taxon>Tracheophyta</taxon>
        <taxon>Spermatophyta</taxon>
        <taxon>Magnoliopsida</taxon>
        <taxon>eudicotyledons</taxon>
        <taxon>Gunneridae</taxon>
        <taxon>Pentapetalae</taxon>
        <taxon>rosids</taxon>
        <taxon>fabids</taxon>
        <taxon>Cucurbitales</taxon>
        <taxon>Cucurbitaceae</taxon>
        <taxon>Cucurbiteae</taxon>
        <taxon>Cucurbita</taxon>
    </lineage>
</organism>
<dbReference type="Proteomes" id="UP000504608">
    <property type="component" value="Unplaced"/>
</dbReference>
<protein>
    <submittedName>
        <fullName evidence="2">Uncharacterized protein LOC111484387 isoform X2</fullName>
    </submittedName>
</protein>
<dbReference type="GeneID" id="111484387"/>
<evidence type="ECO:0000313" key="2">
    <source>
        <dbReference type="RefSeq" id="XP_022986720.1"/>
    </source>
</evidence>